<reference evidence="1" key="1">
    <citation type="submission" date="2019-12" db="EMBL/GenBank/DDBJ databases">
        <authorList>
            <person name="Scholz U."/>
            <person name="Mascher M."/>
            <person name="Fiebig A."/>
        </authorList>
    </citation>
    <scope>NUCLEOTIDE SEQUENCE</scope>
</reference>
<proteinExistence type="predicted"/>
<evidence type="ECO:0000313" key="3">
    <source>
        <dbReference type="Proteomes" id="UP000663760"/>
    </source>
</evidence>
<accession>A0A7I8IM40</accession>
<keyword evidence="3" id="KW-1185">Reference proteome</keyword>
<dbReference type="AlphaFoldDB" id="A0A7I8IM40"/>
<evidence type="ECO:0000313" key="2">
    <source>
        <dbReference type="EMBL" id="CAA7395102.1"/>
    </source>
</evidence>
<gene>
    <name evidence="1" type="ORF">SI7747_04005260</name>
    <name evidence="2" type="ORF">SI8410_04005763</name>
</gene>
<dbReference type="EMBL" id="LR746267">
    <property type="protein sequence ID" value="CAA7395102.1"/>
    <property type="molecule type" value="Genomic_DNA"/>
</dbReference>
<sequence>MHVCTYSQIFPYFIFHKVMRIPQLHKSQVRLVS</sequence>
<name>A0A7I8IM40_SPIIN</name>
<organism evidence="1">
    <name type="scientific">Spirodela intermedia</name>
    <name type="common">Intermediate duckweed</name>
    <dbReference type="NCBI Taxonomy" id="51605"/>
    <lineage>
        <taxon>Eukaryota</taxon>
        <taxon>Viridiplantae</taxon>
        <taxon>Streptophyta</taxon>
        <taxon>Embryophyta</taxon>
        <taxon>Tracheophyta</taxon>
        <taxon>Spermatophyta</taxon>
        <taxon>Magnoliopsida</taxon>
        <taxon>Liliopsida</taxon>
        <taxon>Araceae</taxon>
        <taxon>Lemnoideae</taxon>
        <taxon>Spirodela</taxon>
    </lineage>
</organism>
<dbReference type="Proteomes" id="UP000663760">
    <property type="component" value="Chromosome 4"/>
</dbReference>
<protein>
    <submittedName>
        <fullName evidence="1">Uncharacterized protein</fullName>
    </submittedName>
</protein>
<dbReference type="EMBL" id="LR743591">
    <property type="protein sequence ID" value="CAA2619093.1"/>
    <property type="molecule type" value="Genomic_DNA"/>
</dbReference>
<evidence type="ECO:0000313" key="1">
    <source>
        <dbReference type="EMBL" id="CAA2619093.1"/>
    </source>
</evidence>